<reference evidence="1" key="1">
    <citation type="submission" date="2018-05" db="EMBL/GenBank/DDBJ databases">
        <authorList>
            <person name="Lanie J.A."/>
            <person name="Ng W.-L."/>
            <person name="Kazmierczak K.M."/>
            <person name="Andrzejewski T.M."/>
            <person name="Davidsen T.M."/>
            <person name="Wayne K.J."/>
            <person name="Tettelin H."/>
            <person name="Glass J.I."/>
            <person name="Rusch D."/>
            <person name="Podicherti R."/>
            <person name="Tsui H.-C.T."/>
            <person name="Winkler M.E."/>
        </authorList>
    </citation>
    <scope>NUCLEOTIDE SEQUENCE</scope>
</reference>
<proteinExistence type="predicted"/>
<feature type="non-terminal residue" evidence="1">
    <location>
        <position position="1"/>
    </location>
</feature>
<evidence type="ECO:0000313" key="1">
    <source>
        <dbReference type="EMBL" id="SVD32533.1"/>
    </source>
</evidence>
<sequence length="163" mass="18673">GSAEEVDGPPDSSDPKMGVLTDTLLTVTQEQVPADKEMLAVLMERWNLEGRAEVWQRDDERTLRVHFVNTEDESSKPNLRQWKEEKFEVENDLLVKEILRVLPSNLFGRRDAQRAEVSRIISGDNEFELMLLLAKLMFERLGFSFDDPSPRGSGWGRTGKKKP</sequence>
<dbReference type="EMBL" id="UINC01143550">
    <property type="protein sequence ID" value="SVD32533.1"/>
    <property type="molecule type" value="Genomic_DNA"/>
</dbReference>
<dbReference type="AlphaFoldDB" id="A0A382UE49"/>
<protein>
    <submittedName>
        <fullName evidence="1">Uncharacterized protein</fullName>
    </submittedName>
</protein>
<accession>A0A382UE49</accession>
<organism evidence="1">
    <name type="scientific">marine metagenome</name>
    <dbReference type="NCBI Taxonomy" id="408172"/>
    <lineage>
        <taxon>unclassified sequences</taxon>
        <taxon>metagenomes</taxon>
        <taxon>ecological metagenomes</taxon>
    </lineage>
</organism>
<name>A0A382UE49_9ZZZZ</name>
<gene>
    <name evidence="1" type="ORF">METZ01_LOCUS385387</name>
</gene>